<dbReference type="RefSeq" id="XP_043136289.1">
    <property type="nucleotide sequence ID" value="XM_043278517.1"/>
</dbReference>
<dbReference type="GO" id="GO:0000976">
    <property type="term" value="F:transcription cis-regulatory region binding"/>
    <property type="evidence" value="ECO:0007669"/>
    <property type="project" value="TreeGrafter"/>
</dbReference>
<keyword evidence="2" id="KW-0539">Nucleus</keyword>
<dbReference type="PANTHER" id="PTHR37534">
    <property type="entry name" value="TRANSCRIPTIONAL ACTIVATOR PROTEIN UGA3"/>
    <property type="match status" value="1"/>
</dbReference>
<dbReference type="InterPro" id="IPR021858">
    <property type="entry name" value="Fun_TF"/>
</dbReference>
<accession>A0A7R7ZNY1</accession>
<dbReference type="GO" id="GO:0005634">
    <property type="term" value="C:nucleus"/>
    <property type="evidence" value="ECO:0007669"/>
    <property type="project" value="UniProtKB-SubCell"/>
</dbReference>
<reference evidence="3" key="2">
    <citation type="submission" date="2021-02" db="EMBL/GenBank/DDBJ databases">
        <title>Aspergillus chevalieri M1 genome sequence.</title>
        <authorList>
            <person name="Kadooka C."/>
            <person name="Mori K."/>
            <person name="Futagami T."/>
        </authorList>
    </citation>
    <scope>NUCLEOTIDE SEQUENCE</scope>
    <source>
        <strain evidence="3">M1</strain>
    </source>
</reference>
<dbReference type="PANTHER" id="PTHR37534:SF44">
    <property type="entry name" value="ZN(II)2CYS6 TRANSCRIPTION FACTOR (EUROFUNG)"/>
    <property type="match status" value="1"/>
</dbReference>
<name>A0A7R7ZNY1_ASPCH</name>
<keyword evidence="4" id="KW-1185">Reference proteome</keyword>
<evidence type="ECO:0000256" key="2">
    <source>
        <dbReference type="ARBA" id="ARBA00023242"/>
    </source>
</evidence>
<comment type="subcellular location">
    <subcellularLocation>
        <location evidence="1">Nucleus</location>
    </subcellularLocation>
</comment>
<dbReference type="Pfam" id="PF11951">
    <property type="entry name" value="Fungal_trans_2"/>
    <property type="match status" value="1"/>
</dbReference>
<proteinExistence type="predicted"/>
<dbReference type="KEGG" id="ache:ACHE_40331S"/>
<sequence length="541" mass="59891">MRTGQKAPLPTSRPEVAEVVHDQTALETEQYGPMDNSQITENEALLSIDLLTSGSGVDVFGTESLQWPDVGAPIFPSLEDQDSSLFRYYFSLICRINSCFDSDKNLFRVGVGELTKSCPLIHHCILSMSAAHRSCQQGDLATAALDHRTKAISCLRAELIKQNGENDSYSTSSVAKEETLLGSILLGMTEGWHNPSQLGITHLHGARGLFISWIADNQKSTGPCSQIHSSPTRSFMVGIMAYWEAMASFVIDQPLDVVAYLELFLDRDEMSHIHPNPWTGICTPLFIYLAKVGILGRQKSMLKKLSITNAGAGFRDKLQSTLVEQARETEKAVLRYRLPADNRIEDTGDILTPVHHLHQVAQIYRFATILELYLSFPELLPEPTANAAAAPSNRSIDKVLTLASSVLTLIRTIPSSSGANVLLNAPLIIAGSTLQPTCRRIDTDTGRHDSSWDVLYMELLSLSSQEDVYLHWRDFVRERIEGLYSHVGVATVRRGMEVLDKVWTRADIKALVDVPDGMANAADLVKWTDVMVEERLETILG</sequence>
<dbReference type="GeneID" id="66982126"/>
<protein>
    <recommendedName>
        <fullName evidence="5">Zn(II)2Cys6 transcription factor</fullName>
    </recommendedName>
</protein>
<evidence type="ECO:0000313" key="4">
    <source>
        <dbReference type="Proteomes" id="UP000637239"/>
    </source>
</evidence>
<dbReference type="GO" id="GO:0045944">
    <property type="term" value="P:positive regulation of transcription by RNA polymerase II"/>
    <property type="evidence" value="ECO:0007669"/>
    <property type="project" value="TreeGrafter"/>
</dbReference>
<reference evidence="3" key="1">
    <citation type="submission" date="2021-01" db="EMBL/GenBank/DDBJ databases">
        <authorList>
            <consortium name="Aspergillus chevalieri M1 genome sequencing consortium"/>
            <person name="Kazuki M."/>
            <person name="Futagami T."/>
        </authorList>
    </citation>
    <scope>NUCLEOTIDE SEQUENCE</scope>
    <source>
        <strain evidence="3">M1</strain>
    </source>
</reference>
<evidence type="ECO:0008006" key="5">
    <source>
        <dbReference type="Google" id="ProtNLM"/>
    </source>
</evidence>
<dbReference type="EMBL" id="AP024419">
    <property type="protein sequence ID" value="BCR87767.1"/>
    <property type="molecule type" value="Genomic_DNA"/>
</dbReference>
<organism evidence="3 4">
    <name type="scientific">Aspergillus chevalieri</name>
    <name type="common">Eurotium chevalieri</name>
    <dbReference type="NCBI Taxonomy" id="182096"/>
    <lineage>
        <taxon>Eukaryota</taxon>
        <taxon>Fungi</taxon>
        <taxon>Dikarya</taxon>
        <taxon>Ascomycota</taxon>
        <taxon>Pezizomycotina</taxon>
        <taxon>Eurotiomycetes</taxon>
        <taxon>Eurotiomycetidae</taxon>
        <taxon>Eurotiales</taxon>
        <taxon>Aspergillaceae</taxon>
        <taxon>Aspergillus</taxon>
        <taxon>Aspergillus subgen. Aspergillus</taxon>
    </lineage>
</organism>
<gene>
    <name evidence="3" type="ORF">ACHE_40331S</name>
</gene>
<evidence type="ECO:0000256" key="1">
    <source>
        <dbReference type="ARBA" id="ARBA00004123"/>
    </source>
</evidence>
<evidence type="ECO:0000313" key="3">
    <source>
        <dbReference type="EMBL" id="BCR87767.1"/>
    </source>
</evidence>
<dbReference type="AlphaFoldDB" id="A0A7R7ZNY1"/>
<dbReference type="GO" id="GO:0003700">
    <property type="term" value="F:DNA-binding transcription factor activity"/>
    <property type="evidence" value="ECO:0007669"/>
    <property type="project" value="TreeGrafter"/>
</dbReference>
<dbReference type="Proteomes" id="UP000637239">
    <property type="component" value="Chromosome 4"/>
</dbReference>